<dbReference type="PROSITE" id="PS00217">
    <property type="entry name" value="SUGAR_TRANSPORT_2"/>
    <property type="match status" value="1"/>
</dbReference>
<feature type="transmembrane region" description="Helical" evidence="7">
    <location>
        <begin position="383"/>
        <end position="404"/>
    </location>
</feature>
<dbReference type="InterPro" id="IPR020846">
    <property type="entry name" value="MFS_dom"/>
</dbReference>
<feature type="transmembrane region" description="Helical" evidence="7">
    <location>
        <begin position="206"/>
        <end position="226"/>
    </location>
</feature>
<dbReference type="GO" id="GO:0015149">
    <property type="term" value="F:hexose transmembrane transporter activity"/>
    <property type="evidence" value="ECO:0007669"/>
    <property type="project" value="TreeGrafter"/>
</dbReference>
<name>A0A067K3L4_JATCU</name>
<dbReference type="Proteomes" id="UP000027138">
    <property type="component" value="Unassembled WGS sequence"/>
</dbReference>
<keyword evidence="10" id="KW-1185">Reference proteome</keyword>
<evidence type="ECO:0000256" key="2">
    <source>
        <dbReference type="ARBA" id="ARBA00022448"/>
    </source>
</evidence>
<feature type="transmembrane region" description="Helical" evidence="7">
    <location>
        <begin position="475"/>
        <end position="499"/>
    </location>
</feature>
<feature type="transmembrane region" description="Helical" evidence="7">
    <location>
        <begin position="416"/>
        <end position="438"/>
    </location>
</feature>
<dbReference type="PRINTS" id="PR00171">
    <property type="entry name" value="SUGRTRNSPORT"/>
</dbReference>
<dbReference type="Pfam" id="PF00083">
    <property type="entry name" value="Sugar_tr"/>
    <property type="match status" value="1"/>
</dbReference>
<dbReference type="KEGG" id="jcu:105640850"/>
<gene>
    <name evidence="9" type="ORF">JCGZ_13744</name>
</gene>
<dbReference type="SUPFAM" id="SSF103473">
    <property type="entry name" value="MFS general substrate transporter"/>
    <property type="match status" value="1"/>
</dbReference>
<dbReference type="PANTHER" id="PTHR23503:SF103">
    <property type="entry name" value="PLASTIDIC GLUCOSE TRANSPORTER 1-RELATED"/>
    <property type="match status" value="1"/>
</dbReference>
<dbReference type="OrthoDB" id="6612291at2759"/>
<dbReference type="NCBIfam" id="TIGR00879">
    <property type="entry name" value="SP"/>
    <property type="match status" value="1"/>
</dbReference>
<evidence type="ECO:0000256" key="4">
    <source>
        <dbReference type="ARBA" id="ARBA00022989"/>
    </source>
</evidence>
<evidence type="ECO:0000259" key="8">
    <source>
        <dbReference type="PROSITE" id="PS50850"/>
    </source>
</evidence>
<reference evidence="9 10" key="1">
    <citation type="journal article" date="2014" name="PLoS ONE">
        <title>Global Analysis of Gene Expression Profiles in Physic Nut (Jatropha curcas L.) Seedlings Exposed to Salt Stress.</title>
        <authorList>
            <person name="Zhang L."/>
            <person name="Zhang C."/>
            <person name="Wu P."/>
            <person name="Chen Y."/>
            <person name="Li M."/>
            <person name="Jiang H."/>
            <person name="Wu G."/>
        </authorList>
    </citation>
    <scope>NUCLEOTIDE SEQUENCE [LARGE SCALE GENOMIC DNA]</scope>
    <source>
        <strain evidence="10">cv. GZQX0401</strain>
        <tissue evidence="9">Young leaves</tissue>
    </source>
</reference>
<dbReference type="CDD" id="cd17315">
    <property type="entry name" value="MFS_GLUT_like"/>
    <property type="match status" value="1"/>
</dbReference>
<keyword evidence="5 7" id="KW-0472">Membrane</keyword>
<sequence>MLATTVLSQLVLPVPAIQTSLRHPKQNLFCFGLSYRRLKFKVSAEAKKRLPELQTPKSDRANSLVENGSVDFGWLPAFPHALIASMSNFLFGYHIGVMNGPILSIARELGFEGDPILEGLVVSIFICGAFIGSISSGSLVDKLGCRRTFQVDAIPLILGAIISAQAHSLDEILWGRFLVGLGIGVNTVLVPIYISEVAPKKYRGSLGTLSQIGTCLGIITSLFFGILSETDPHWWRTMLYIATVPAVILSVGMQFAVDSPRWLCKVGRLEDAKAVIQNLWGPSEVERAIEDFQSVNKNKSYDDEGSRWLELLEEPHSRAAFIGGSLFILQQFAGINGVLYFSSLTFKDVGITNGASASFVGIINFAGALCASYLMEKEGRKKLLVGSYIGMAVSMFLVASAISFPVDEELSHNLSIIGVLMYIFTFAIGAGPVTGIIIPELSSSRMRGKVMGFSFSVHWVCNFLVGLFFLDLVEIFGVAPVYTGFGIVSLLAAIFANYFTIETKGRSLEEIEMSLNPNLAAKDEQ</sequence>
<keyword evidence="4 7" id="KW-1133">Transmembrane helix</keyword>
<dbReference type="EMBL" id="KK914641">
    <property type="protein sequence ID" value="KDP30801.1"/>
    <property type="molecule type" value="Genomic_DNA"/>
</dbReference>
<evidence type="ECO:0000256" key="1">
    <source>
        <dbReference type="ARBA" id="ARBA00004141"/>
    </source>
</evidence>
<dbReference type="InterPro" id="IPR003663">
    <property type="entry name" value="Sugar/inositol_transpt"/>
</dbReference>
<evidence type="ECO:0000313" key="9">
    <source>
        <dbReference type="EMBL" id="KDP30801.1"/>
    </source>
</evidence>
<feature type="domain" description="Major facilitator superfamily (MFS) profile" evidence="8">
    <location>
        <begin position="80"/>
        <end position="504"/>
    </location>
</feature>
<dbReference type="GO" id="GO:0016020">
    <property type="term" value="C:membrane"/>
    <property type="evidence" value="ECO:0007669"/>
    <property type="project" value="UniProtKB-SubCell"/>
</dbReference>
<dbReference type="PANTHER" id="PTHR23503">
    <property type="entry name" value="SOLUTE CARRIER FAMILY 2"/>
    <property type="match status" value="1"/>
</dbReference>
<dbReference type="InterPro" id="IPR005829">
    <property type="entry name" value="Sugar_transporter_CS"/>
</dbReference>
<dbReference type="AlphaFoldDB" id="A0A067K3L4"/>
<feature type="transmembrane region" description="Helical" evidence="7">
    <location>
        <begin position="173"/>
        <end position="194"/>
    </location>
</feature>
<accession>A0A067K3L4</accession>
<dbReference type="Gene3D" id="1.20.1250.20">
    <property type="entry name" value="MFS general substrate transporter like domains"/>
    <property type="match status" value="1"/>
</dbReference>
<dbReference type="PROSITE" id="PS50850">
    <property type="entry name" value="MFS"/>
    <property type="match status" value="1"/>
</dbReference>
<dbReference type="InterPro" id="IPR045263">
    <property type="entry name" value="GLUT"/>
</dbReference>
<feature type="transmembrane region" description="Helical" evidence="7">
    <location>
        <begin position="238"/>
        <end position="257"/>
    </location>
</feature>
<evidence type="ECO:0000256" key="7">
    <source>
        <dbReference type="SAM" id="Phobius"/>
    </source>
</evidence>
<keyword evidence="2 6" id="KW-0813">Transport</keyword>
<evidence type="ECO:0000256" key="3">
    <source>
        <dbReference type="ARBA" id="ARBA00022692"/>
    </source>
</evidence>
<evidence type="ECO:0000313" key="10">
    <source>
        <dbReference type="Proteomes" id="UP000027138"/>
    </source>
</evidence>
<evidence type="ECO:0000256" key="6">
    <source>
        <dbReference type="RuleBase" id="RU003346"/>
    </source>
</evidence>
<protein>
    <recommendedName>
        <fullName evidence="8">Major facilitator superfamily (MFS) profile domain-containing protein</fullName>
    </recommendedName>
</protein>
<dbReference type="InterPro" id="IPR005828">
    <property type="entry name" value="MFS_sugar_transport-like"/>
</dbReference>
<proteinExistence type="inferred from homology"/>
<keyword evidence="3 7" id="KW-0812">Transmembrane</keyword>
<feature type="transmembrane region" description="Helical" evidence="7">
    <location>
        <begin position="354"/>
        <end position="374"/>
    </location>
</feature>
<comment type="similarity">
    <text evidence="6">Belongs to the major facilitator superfamily. Sugar transporter (TC 2.A.1.1) family.</text>
</comment>
<organism evidence="9 10">
    <name type="scientific">Jatropha curcas</name>
    <name type="common">Barbados nut</name>
    <dbReference type="NCBI Taxonomy" id="180498"/>
    <lineage>
        <taxon>Eukaryota</taxon>
        <taxon>Viridiplantae</taxon>
        <taxon>Streptophyta</taxon>
        <taxon>Embryophyta</taxon>
        <taxon>Tracheophyta</taxon>
        <taxon>Spermatophyta</taxon>
        <taxon>Magnoliopsida</taxon>
        <taxon>eudicotyledons</taxon>
        <taxon>Gunneridae</taxon>
        <taxon>Pentapetalae</taxon>
        <taxon>rosids</taxon>
        <taxon>fabids</taxon>
        <taxon>Malpighiales</taxon>
        <taxon>Euphorbiaceae</taxon>
        <taxon>Crotonoideae</taxon>
        <taxon>Jatropheae</taxon>
        <taxon>Jatropha</taxon>
    </lineage>
</organism>
<dbReference type="InterPro" id="IPR036259">
    <property type="entry name" value="MFS_trans_sf"/>
</dbReference>
<feature type="transmembrane region" description="Helical" evidence="7">
    <location>
        <begin position="116"/>
        <end position="137"/>
    </location>
</feature>
<evidence type="ECO:0000256" key="5">
    <source>
        <dbReference type="ARBA" id="ARBA00023136"/>
    </source>
</evidence>
<comment type="subcellular location">
    <subcellularLocation>
        <location evidence="1">Membrane</location>
        <topology evidence="1">Multi-pass membrane protein</topology>
    </subcellularLocation>
</comment>
<feature type="transmembrane region" description="Helical" evidence="7">
    <location>
        <begin position="450"/>
        <end position="469"/>
    </location>
</feature>